<feature type="region of interest" description="Disordered" evidence="1">
    <location>
        <begin position="41"/>
        <end position="61"/>
    </location>
</feature>
<comment type="caution">
    <text evidence="2">The sequence shown here is derived from an EMBL/GenBank/DDBJ whole genome shotgun (WGS) entry which is preliminary data.</text>
</comment>
<feature type="compositionally biased region" description="Low complexity" evidence="1">
    <location>
        <begin position="108"/>
        <end position="139"/>
    </location>
</feature>
<gene>
    <name evidence="2" type="ORF">BXZ70DRAFT_281201</name>
</gene>
<dbReference type="Proteomes" id="UP000813824">
    <property type="component" value="Unassembled WGS sequence"/>
</dbReference>
<evidence type="ECO:0000256" key="1">
    <source>
        <dbReference type="SAM" id="MobiDB-lite"/>
    </source>
</evidence>
<keyword evidence="3" id="KW-1185">Reference proteome</keyword>
<dbReference type="AlphaFoldDB" id="A0A8K0UXV8"/>
<sequence length="322" mass="34041">MPSSGFLSPDSFSLIHSREASDSSESYSSLDLADDISSDDEIVWSPSSGNSSSPGLIRSQGAFSPAAFSDDDVVVLSRPRSAAERFQSLAAPGSVDALANTLNNLQVSSRSSAAASPARKGSRPVTTTSASETAASVKAAKAEKKARKKAKRARRKAKKEAKKAKEVKGAEGRLSSSSTEDTRSVVDDVSEAGGPSAYDEAVQYVTEILAQPTVAAHNSNLKLHHALIIELGLAPTAKVSSLSSAVHILPNSLTKARAILKQHVFLNVCDYLANRQKGLDALRQVMHPSRKALAKAIRGGKRMPAKEVKKSGLGVFLVTCYR</sequence>
<dbReference type="OrthoDB" id="2596481at2759"/>
<feature type="compositionally biased region" description="Basic residues" evidence="1">
    <location>
        <begin position="144"/>
        <end position="162"/>
    </location>
</feature>
<feature type="region of interest" description="Disordered" evidence="1">
    <location>
        <begin position="108"/>
        <end position="192"/>
    </location>
</feature>
<evidence type="ECO:0000313" key="3">
    <source>
        <dbReference type="Proteomes" id="UP000813824"/>
    </source>
</evidence>
<name>A0A8K0UXV8_9AGAR</name>
<feature type="compositionally biased region" description="Low complexity" evidence="1">
    <location>
        <begin position="45"/>
        <end position="55"/>
    </location>
</feature>
<dbReference type="EMBL" id="JAEVFJ010000002">
    <property type="protein sequence ID" value="KAH8107170.1"/>
    <property type="molecule type" value="Genomic_DNA"/>
</dbReference>
<accession>A0A8K0UXV8</accession>
<proteinExistence type="predicted"/>
<reference evidence="2" key="1">
    <citation type="journal article" date="2021" name="New Phytol.">
        <title>Evolutionary innovations through gain and loss of genes in the ectomycorrhizal Boletales.</title>
        <authorList>
            <person name="Wu G."/>
            <person name="Miyauchi S."/>
            <person name="Morin E."/>
            <person name="Kuo A."/>
            <person name="Drula E."/>
            <person name="Varga T."/>
            <person name="Kohler A."/>
            <person name="Feng B."/>
            <person name="Cao Y."/>
            <person name="Lipzen A."/>
            <person name="Daum C."/>
            <person name="Hundley H."/>
            <person name="Pangilinan J."/>
            <person name="Johnson J."/>
            <person name="Barry K."/>
            <person name="LaButti K."/>
            <person name="Ng V."/>
            <person name="Ahrendt S."/>
            <person name="Min B."/>
            <person name="Choi I.G."/>
            <person name="Park H."/>
            <person name="Plett J.M."/>
            <person name="Magnuson J."/>
            <person name="Spatafora J.W."/>
            <person name="Nagy L.G."/>
            <person name="Henrissat B."/>
            <person name="Grigoriev I.V."/>
            <person name="Yang Z.L."/>
            <person name="Xu J."/>
            <person name="Martin F.M."/>
        </authorList>
    </citation>
    <scope>NUCLEOTIDE SEQUENCE</scope>
    <source>
        <strain evidence="2">KKN 215</strain>
    </source>
</reference>
<organism evidence="2 3">
    <name type="scientific">Cristinia sonorae</name>
    <dbReference type="NCBI Taxonomy" id="1940300"/>
    <lineage>
        <taxon>Eukaryota</taxon>
        <taxon>Fungi</taxon>
        <taxon>Dikarya</taxon>
        <taxon>Basidiomycota</taxon>
        <taxon>Agaricomycotina</taxon>
        <taxon>Agaricomycetes</taxon>
        <taxon>Agaricomycetidae</taxon>
        <taxon>Agaricales</taxon>
        <taxon>Pleurotineae</taxon>
        <taxon>Stephanosporaceae</taxon>
        <taxon>Cristinia</taxon>
    </lineage>
</organism>
<evidence type="ECO:0000313" key="2">
    <source>
        <dbReference type="EMBL" id="KAH8107170.1"/>
    </source>
</evidence>
<protein>
    <submittedName>
        <fullName evidence="2">Uncharacterized protein</fullName>
    </submittedName>
</protein>